<sequence length="258" mass="28324">MLSFEQINFGRIEFLTGIAETVSQLHDPPADGPYVYTRDIGLNLTTQVIAGRAANAWYPTQTERWRRPDGSGRLLRRNYPPEFVSAGASRPWESDAEHDVQVVDRRVRPGEFSTLQDVWEGVMPLSDDPDCLSRQLISASDGSAQDQLGAVKNIYYDQGIVGASLRVAILRVLAGMDGLILTGRASDRSGRAVFGISAPVDSQGVQFTLLLDPVTGELNGHQEVLVKRSGRLDLETPGLLSYGERQAWGRTRDTGSRP</sequence>
<organism evidence="1 2">
    <name type="scientific">Streptomyces canus</name>
    <dbReference type="NCBI Taxonomy" id="58343"/>
    <lineage>
        <taxon>Bacteria</taxon>
        <taxon>Bacillati</taxon>
        <taxon>Actinomycetota</taxon>
        <taxon>Actinomycetes</taxon>
        <taxon>Kitasatosporales</taxon>
        <taxon>Streptomycetaceae</taxon>
        <taxon>Streptomyces</taxon>
        <taxon>Streptomyces aurantiacus group</taxon>
    </lineage>
</organism>
<protein>
    <submittedName>
        <fullName evidence="1">Uncharacterized protein</fullName>
    </submittedName>
</protein>
<evidence type="ECO:0000313" key="2">
    <source>
        <dbReference type="Proteomes" id="UP001234216"/>
    </source>
</evidence>
<proteinExistence type="predicted"/>
<comment type="caution">
    <text evidence="1">The sequence shown here is derived from an EMBL/GenBank/DDBJ whole genome shotgun (WGS) entry which is preliminary data.</text>
</comment>
<dbReference type="AlphaFoldDB" id="A0AAW8F4C1"/>
<evidence type="ECO:0000313" key="1">
    <source>
        <dbReference type="EMBL" id="MDQ0904633.1"/>
    </source>
</evidence>
<dbReference type="Proteomes" id="UP001234216">
    <property type="component" value="Unassembled WGS sequence"/>
</dbReference>
<gene>
    <name evidence="1" type="ORF">QFZ22_000618</name>
</gene>
<reference evidence="1" key="1">
    <citation type="submission" date="2023-07" db="EMBL/GenBank/DDBJ databases">
        <title>Comparative genomics of wheat-associated soil bacteria to identify genetic determinants of phenazine resistance.</title>
        <authorList>
            <person name="Mouncey N."/>
        </authorList>
    </citation>
    <scope>NUCLEOTIDE SEQUENCE</scope>
    <source>
        <strain evidence="1">V4I22</strain>
    </source>
</reference>
<name>A0AAW8F4C1_9ACTN</name>
<dbReference type="EMBL" id="JAUSZV010000004">
    <property type="protein sequence ID" value="MDQ0904633.1"/>
    <property type="molecule type" value="Genomic_DNA"/>
</dbReference>
<accession>A0AAW8F4C1</accession>